<sequence length="538" mass="64091">MINSLLLLKIVPKHKKKKFIHEIETKTYPVVLLDSKSKITYYSQEFLRMLDQTENKKKKLLAMISNFRAESLKSTYESLMKVVSFEWNFITGKNKPIKVECVCQAVKFAGTDTVYCIFFSNPSSQNEELTTLRNEFFTKTGKNRSQSLSFLGKHSTIQNKNPENGNKKMIKTHSEQINFKHTNSKKKKKIVKSQSEHINFSHTETRKEKKMIITSETKEIEIEEKHNKKGKVKGKKIIQKRKKEQNENEKEKEKEKDKDKEKEKEKEKDKDKEKEKEKDKENEQEKEKKKNREKEKKKERKKEKKKEKNGIDQEKNAKDQKETKTEKNKKNKNADLNNIIDKNKKEIETFKKDKERVNEKDMYSNENESEKTTETGTTDNMDFDIGLNWNDLKIEDHENVHDEKDGGILFSQLNDPKKAFQNIFTNLLDKIDNDNDQKLKQEILYHSINMIQLFEILDQKINEKKKELKKKESKFIQKNRTKTEKLEKKIQKILKQTIELPNPEKENEKMISKIDQLKKILKQHQKISQEIEKEYHEN</sequence>
<feature type="region of interest" description="Disordered" evidence="2">
    <location>
        <begin position="224"/>
        <end position="379"/>
    </location>
</feature>
<keyword evidence="4" id="KW-1185">Reference proteome</keyword>
<name>A0ABQ8X3C9_9EUKA</name>
<comment type="caution">
    <text evidence="3">The sequence shown here is derived from an EMBL/GenBank/DDBJ whole genome shotgun (WGS) entry which is preliminary data.</text>
</comment>
<keyword evidence="1" id="KW-0175">Coiled coil</keyword>
<evidence type="ECO:0000256" key="1">
    <source>
        <dbReference type="SAM" id="Coils"/>
    </source>
</evidence>
<feature type="compositionally biased region" description="Basic and acidic residues" evidence="2">
    <location>
        <begin position="244"/>
        <end position="296"/>
    </location>
</feature>
<protein>
    <submittedName>
        <fullName evidence="3">Chascon</fullName>
    </submittedName>
</protein>
<feature type="compositionally biased region" description="Basic and acidic residues" evidence="2">
    <location>
        <begin position="341"/>
        <end position="373"/>
    </location>
</feature>
<proteinExistence type="predicted"/>
<reference evidence="3" key="1">
    <citation type="submission" date="2022-08" db="EMBL/GenBank/DDBJ databases">
        <title>Novel sulfate-reducing endosymbionts in the free-living metamonad Anaeramoeba.</title>
        <authorList>
            <person name="Jerlstrom-Hultqvist J."/>
            <person name="Cepicka I."/>
            <person name="Gallot-Lavallee L."/>
            <person name="Salas-Leiva D."/>
            <person name="Curtis B.A."/>
            <person name="Zahonova K."/>
            <person name="Pipaliya S."/>
            <person name="Dacks J."/>
            <person name="Roger A.J."/>
        </authorList>
    </citation>
    <scope>NUCLEOTIDE SEQUENCE</scope>
    <source>
        <strain evidence="3">Schooner1</strain>
    </source>
</reference>
<evidence type="ECO:0000313" key="3">
    <source>
        <dbReference type="EMBL" id="KAJ6227142.1"/>
    </source>
</evidence>
<accession>A0ABQ8X3C9</accession>
<feature type="compositionally biased region" description="Basic and acidic residues" evidence="2">
    <location>
        <begin position="306"/>
        <end position="328"/>
    </location>
</feature>
<organism evidence="3 4">
    <name type="scientific">Anaeramoeba flamelloides</name>
    <dbReference type="NCBI Taxonomy" id="1746091"/>
    <lineage>
        <taxon>Eukaryota</taxon>
        <taxon>Metamonada</taxon>
        <taxon>Anaeramoebidae</taxon>
        <taxon>Anaeramoeba</taxon>
    </lineage>
</organism>
<gene>
    <name evidence="3" type="ORF">M0813_10047</name>
</gene>
<feature type="coiled-coil region" evidence="1">
    <location>
        <begin position="454"/>
        <end position="534"/>
    </location>
</feature>
<dbReference type="EMBL" id="JAOAOG010000337">
    <property type="protein sequence ID" value="KAJ6227142.1"/>
    <property type="molecule type" value="Genomic_DNA"/>
</dbReference>
<evidence type="ECO:0000256" key="2">
    <source>
        <dbReference type="SAM" id="MobiDB-lite"/>
    </source>
</evidence>
<evidence type="ECO:0000313" key="4">
    <source>
        <dbReference type="Proteomes" id="UP001150062"/>
    </source>
</evidence>
<dbReference type="Proteomes" id="UP001150062">
    <property type="component" value="Unassembled WGS sequence"/>
</dbReference>
<feature type="compositionally biased region" description="Basic residues" evidence="2">
    <location>
        <begin position="227"/>
        <end position="243"/>
    </location>
</feature>